<dbReference type="EMBL" id="UINC01031551">
    <property type="protein sequence ID" value="SVB17777.1"/>
    <property type="molecule type" value="Genomic_DNA"/>
</dbReference>
<feature type="transmembrane region" description="Helical" evidence="1">
    <location>
        <begin position="14"/>
        <end position="35"/>
    </location>
</feature>
<feature type="transmembrane region" description="Helical" evidence="1">
    <location>
        <begin position="471"/>
        <end position="494"/>
    </location>
</feature>
<feature type="non-terminal residue" evidence="3">
    <location>
        <position position="1"/>
    </location>
</feature>
<feature type="transmembrane region" description="Helical" evidence="1">
    <location>
        <begin position="350"/>
        <end position="368"/>
    </location>
</feature>
<feature type="transmembrane region" description="Helical" evidence="1">
    <location>
        <begin position="374"/>
        <end position="393"/>
    </location>
</feature>
<keyword evidence="1" id="KW-0472">Membrane</keyword>
<feature type="transmembrane region" description="Helical" evidence="1">
    <location>
        <begin position="438"/>
        <end position="459"/>
    </location>
</feature>
<feature type="transmembrane region" description="Helical" evidence="1">
    <location>
        <begin position="294"/>
        <end position="313"/>
    </location>
</feature>
<feature type="transmembrane region" description="Helical" evidence="1">
    <location>
        <begin position="158"/>
        <end position="182"/>
    </location>
</feature>
<keyword evidence="1" id="KW-1133">Transmembrane helix</keyword>
<proteinExistence type="predicted"/>
<evidence type="ECO:0000313" key="3">
    <source>
        <dbReference type="EMBL" id="SVB17777.1"/>
    </source>
</evidence>
<feature type="domain" description="Glycosyltransferase RgtA/B/C/D-like" evidence="2">
    <location>
        <begin position="198"/>
        <end position="313"/>
    </location>
</feature>
<evidence type="ECO:0000256" key="1">
    <source>
        <dbReference type="SAM" id="Phobius"/>
    </source>
</evidence>
<dbReference type="AlphaFoldDB" id="A0A382BX36"/>
<sequence length="517" mass="59149">VNYLLKRKYLKESVFLLLLGNLLLGASHIAMLPIWEGFDETSHFSYLQLVADNRKLPLDRKDPISSDVERYYDYAPIPDALSSKLKPKDRLTYQSFFLKSDKFLSHSQEFIHSTHNHPRKYLPGHGYSWESQHPPLYYILLSPVYLMTNTLSWSKQMFFLRITSYFLAWLGLVLGALGCLDMARNQNTIEKVRLWNWAAIGCGLWPVFFPGWFSDTARLGNDSVCTLLIALTWIICLRMMRRGVSVKYFLLMGFILGLGCLTKAFFVPISIGVLAFWIFRQRKIGGRSGLKQAVGFSSLTLILILMLSGWWYWNNLVQYGVFLGSNEMIWLDQAGGLWEGLKKNFSLYQWIRGHSVVLVTFAFIGSWSSPKPPWIFLLPIGVSVLGVTSFYLWTIRHYIKTSEEWFPVWLSIPLLVGLSYHVLIRIGLTGEGRGTGGYFLHILATPLASALGISLCGIWGRRLFRAITQAYFGYIILFSIGTTWLQSLFFSGIVRASESEKIYFLPEQLPSFFGLSL</sequence>
<dbReference type="InterPro" id="IPR038731">
    <property type="entry name" value="RgtA/B/C-like"/>
</dbReference>
<gene>
    <name evidence="3" type="ORF">METZ01_LOCUS170631</name>
</gene>
<accession>A0A382BX36</accession>
<feature type="transmembrane region" description="Helical" evidence="1">
    <location>
        <begin position="219"/>
        <end position="237"/>
    </location>
</feature>
<organism evidence="3">
    <name type="scientific">marine metagenome</name>
    <dbReference type="NCBI Taxonomy" id="408172"/>
    <lineage>
        <taxon>unclassified sequences</taxon>
        <taxon>metagenomes</taxon>
        <taxon>ecological metagenomes</taxon>
    </lineage>
</organism>
<dbReference type="Pfam" id="PF13231">
    <property type="entry name" value="PMT_2"/>
    <property type="match status" value="1"/>
</dbReference>
<protein>
    <recommendedName>
        <fullName evidence="2">Glycosyltransferase RgtA/B/C/D-like domain-containing protein</fullName>
    </recommendedName>
</protein>
<name>A0A382BX36_9ZZZZ</name>
<reference evidence="3" key="1">
    <citation type="submission" date="2018-05" db="EMBL/GenBank/DDBJ databases">
        <authorList>
            <person name="Lanie J.A."/>
            <person name="Ng W.-L."/>
            <person name="Kazmierczak K.M."/>
            <person name="Andrzejewski T.M."/>
            <person name="Davidsen T.M."/>
            <person name="Wayne K.J."/>
            <person name="Tettelin H."/>
            <person name="Glass J.I."/>
            <person name="Rusch D."/>
            <person name="Podicherti R."/>
            <person name="Tsui H.-C.T."/>
            <person name="Winkler M.E."/>
        </authorList>
    </citation>
    <scope>NUCLEOTIDE SEQUENCE</scope>
</reference>
<feature type="transmembrane region" description="Helical" evidence="1">
    <location>
        <begin position="249"/>
        <end position="279"/>
    </location>
</feature>
<feature type="non-terminal residue" evidence="3">
    <location>
        <position position="517"/>
    </location>
</feature>
<feature type="transmembrane region" description="Helical" evidence="1">
    <location>
        <begin position="194"/>
        <end position="213"/>
    </location>
</feature>
<keyword evidence="1" id="KW-0812">Transmembrane</keyword>
<feature type="transmembrane region" description="Helical" evidence="1">
    <location>
        <begin position="405"/>
        <end position="426"/>
    </location>
</feature>
<evidence type="ECO:0000259" key="2">
    <source>
        <dbReference type="Pfam" id="PF13231"/>
    </source>
</evidence>